<evidence type="ECO:0000313" key="2">
    <source>
        <dbReference type="Proteomes" id="UP001060215"/>
    </source>
</evidence>
<sequence length="126" mass="14139">MMTVGVDSSEAGRVAGVAMEFPATDDTASPPRIPPRLQRRLSESKTFSPSTVEEIEAKLRDADLRRQKFYEELSNKARPKPRHSSSHEDDLAQRLEAKLQAAEQKRLSILAKSQMRLSKLDELSSC</sequence>
<gene>
    <name evidence="1" type="ORF">LOK49_LG12G00154</name>
</gene>
<accession>A0ACC0FRB0</accession>
<dbReference type="EMBL" id="CM045770">
    <property type="protein sequence ID" value="KAI7991286.1"/>
    <property type="molecule type" value="Genomic_DNA"/>
</dbReference>
<protein>
    <submittedName>
        <fullName evidence="1">Uncharacterized protein</fullName>
    </submittedName>
</protein>
<name>A0ACC0FRB0_9ERIC</name>
<comment type="caution">
    <text evidence="1">The sequence shown here is derived from an EMBL/GenBank/DDBJ whole genome shotgun (WGS) entry which is preliminary data.</text>
</comment>
<keyword evidence="2" id="KW-1185">Reference proteome</keyword>
<organism evidence="1 2">
    <name type="scientific">Camellia lanceoleosa</name>
    <dbReference type="NCBI Taxonomy" id="1840588"/>
    <lineage>
        <taxon>Eukaryota</taxon>
        <taxon>Viridiplantae</taxon>
        <taxon>Streptophyta</taxon>
        <taxon>Embryophyta</taxon>
        <taxon>Tracheophyta</taxon>
        <taxon>Spermatophyta</taxon>
        <taxon>Magnoliopsida</taxon>
        <taxon>eudicotyledons</taxon>
        <taxon>Gunneridae</taxon>
        <taxon>Pentapetalae</taxon>
        <taxon>asterids</taxon>
        <taxon>Ericales</taxon>
        <taxon>Theaceae</taxon>
        <taxon>Camellia</taxon>
    </lineage>
</organism>
<evidence type="ECO:0000313" key="1">
    <source>
        <dbReference type="EMBL" id="KAI7991286.1"/>
    </source>
</evidence>
<proteinExistence type="predicted"/>
<reference evidence="1 2" key="1">
    <citation type="journal article" date="2022" name="Plant J.">
        <title>Chromosome-level genome of Camellia lanceoleosa provides a valuable resource for understanding genome evolution and self-incompatibility.</title>
        <authorList>
            <person name="Gong W."/>
            <person name="Xiao S."/>
            <person name="Wang L."/>
            <person name="Liao Z."/>
            <person name="Chang Y."/>
            <person name="Mo W."/>
            <person name="Hu G."/>
            <person name="Li W."/>
            <person name="Zhao G."/>
            <person name="Zhu H."/>
            <person name="Hu X."/>
            <person name="Ji K."/>
            <person name="Xiang X."/>
            <person name="Song Q."/>
            <person name="Yuan D."/>
            <person name="Jin S."/>
            <person name="Zhang L."/>
        </authorList>
    </citation>
    <scope>NUCLEOTIDE SEQUENCE [LARGE SCALE GENOMIC DNA]</scope>
    <source>
        <strain evidence="1">SQ_2022a</strain>
    </source>
</reference>
<dbReference type="Proteomes" id="UP001060215">
    <property type="component" value="Chromosome 13"/>
</dbReference>